<comment type="similarity">
    <text evidence="7">Belongs to the binding-protein-dependent transport system permease family.</text>
</comment>
<dbReference type="Pfam" id="PF00528">
    <property type="entry name" value="BPD_transp_1"/>
    <property type="match status" value="1"/>
</dbReference>
<feature type="transmembrane region" description="Helical" evidence="7">
    <location>
        <begin position="280"/>
        <end position="300"/>
    </location>
</feature>
<protein>
    <submittedName>
        <fullName evidence="9">Transporter</fullName>
    </submittedName>
</protein>
<dbReference type="Gene3D" id="1.10.3720.10">
    <property type="entry name" value="MetI-like"/>
    <property type="match status" value="1"/>
</dbReference>
<keyword evidence="4 7" id="KW-0812">Transmembrane</keyword>
<reference evidence="9" key="2">
    <citation type="submission" date="2020-09" db="EMBL/GenBank/DDBJ databases">
        <authorList>
            <person name="Sun Q."/>
            <person name="Zhou Y."/>
        </authorList>
    </citation>
    <scope>NUCLEOTIDE SEQUENCE</scope>
    <source>
        <strain evidence="9">CGMCC 1.15178</strain>
    </source>
</reference>
<dbReference type="Proteomes" id="UP000612456">
    <property type="component" value="Unassembled WGS sequence"/>
</dbReference>
<name>A0A916YN96_9BACL</name>
<evidence type="ECO:0000256" key="4">
    <source>
        <dbReference type="ARBA" id="ARBA00022692"/>
    </source>
</evidence>
<feature type="transmembrane region" description="Helical" evidence="7">
    <location>
        <begin position="213"/>
        <end position="236"/>
    </location>
</feature>
<proteinExistence type="inferred from homology"/>
<evidence type="ECO:0000256" key="6">
    <source>
        <dbReference type="ARBA" id="ARBA00023136"/>
    </source>
</evidence>
<dbReference type="PROSITE" id="PS50928">
    <property type="entry name" value="ABC_TM1"/>
    <property type="match status" value="1"/>
</dbReference>
<comment type="subcellular location">
    <subcellularLocation>
        <location evidence="1 7">Cell membrane</location>
        <topology evidence="1 7">Multi-pass membrane protein</topology>
    </subcellularLocation>
</comment>
<evidence type="ECO:0000313" key="9">
    <source>
        <dbReference type="EMBL" id="GGD51219.1"/>
    </source>
</evidence>
<keyword evidence="10" id="KW-1185">Reference proteome</keyword>
<feature type="transmembrane region" description="Helical" evidence="7">
    <location>
        <begin position="169"/>
        <end position="192"/>
    </location>
</feature>
<evidence type="ECO:0000256" key="2">
    <source>
        <dbReference type="ARBA" id="ARBA00022448"/>
    </source>
</evidence>
<dbReference type="GO" id="GO:0055085">
    <property type="term" value="P:transmembrane transport"/>
    <property type="evidence" value="ECO:0007669"/>
    <property type="project" value="InterPro"/>
</dbReference>
<dbReference type="InterPro" id="IPR000515">
    <property type="entry name" value="MetI-like"/>
</dbReference>
<evidence type="ECO:0000256" key="7">
    <source>
        <dbReference type="RuleBase" id="RU363032"/>
    </source>
</evidence>
<feature type="domain" description="ABC transmembrane type-1" evidence="8">
    <location>
        <begin position="98"/>
        <end position="300"/>
    </location>
</feature>
<evidence type="ECO:0000313" key="10">
    <source>
        <dbReference type="Proteomes" id="UP000612456"/>
    </source>
</evidence>
<dbReference type="GO" id="GO:0005886">
    <property type="term" value="C:plasma membrane"/>
    <property type="evidence" value="ECO:0007669"/>
    <property type="project" value="UniProtKB-SubCell"/>
</dbReference>
<evidence type="ECO:0000256" key="1">
    <source>
        <dbReference type="ARBA" id="ARBA00004651"/>
    </source>
</evidence>
<feature type="transmembrane region" description="Helical" evidence="7">
    <location>
        <begin position="133"/>
        <end position="157"/>
    </location>
</feature>
<evidence type="ECO:0000256" key="5">
    <source>
        <dbReference type="ARBA" id="ARBA00022989"/>
    </source>
</evidence>
<dbReference type="InterPro" id="IPR035906">
    <property type="entry name" value="MetI-like_sf"/>
</dbReference>
<dbReference type="PANTHER" id="PTHR43744:SF6">
    <property type="entry name" value="ABC TRANSPORTER PERMEASE PROTEIN YESQ-RELATED"/>
    <property type="match status" value="1"/>
</dbReference>
<dbReference type="EMBL" id="BMHP01000001">
    <property type="protein sequence ID" value="GGD51219.1"/>
    <property type="molecule type" value="Genomic_DNA"/>
</dbReference>
<evidence type="ECO:0000256" key="3">
    <source>
        <dbReference type="ARBA" id="ARBA00022475"/>
    </source>
</evidence>
<sequence length="316" mass="35576">MKDPTGINLLKNMKHHYHRNNVGRRYVHKAKQIIMKLLVYIVLLELGFIFLLPLLYLVSKSSMSMEDLVDASVVWLPSEFHWQNFIDGFNGLNFKVTGLNSLMMSVLPAVGQVISCAIAGYGLGRYEFPGSRIIFGVVLLCLIIPPQTTIISLYSLFADLHWINTYWPFIVPSFFAQGLRGALFMLIFTQFFKGLPKELDEAARIDGAGAIRVFSAVMLPLAKPAMFVVAMFSLVWNWNDTYMSQFFVNQPDMRPLPLQLMSVNQNYLLQMGNPAGGTQAYLMAACLLVVLPLFVIYIIGQRYLVEGVERTGLAGD</sequence>
<accession>A0A916YN96</accession>
<keyword evidence="5 7" id="KW-1133">Transmembrane helix</keyword>
<reference evidence="9" key="1">
    <citation type="journal article" date="2014" name="Int. J. Syst. Evol. Microbiol.">
        <title>Complete genome sequence of Corynebacterium casei LMG S-19264T (=DSM 44701T), isolated from a smear-ripened cheese.</title>
        <authorList>
            <consortium name="US DOE Joint Genome Institute (JGI-PGF)"/>
            <person name="Walter F."/>
            <person name="Albersmeier A."/>
            <person name="Kalinowski J."/>
            <person name="Ruckert C."/>
        </authorList>
    </citation>
    <scope>NUCLEOTIDE SEQUENCE</scope>
    <source>
        <strain evidence="9">CGMCC 1.15178</strain>
    </source>
</reference>
<dbReference type="SUPFAM" id="SSF161098">
    <property type="entry name" value="MetI-like"/>
    <property type="match status" value="1"/>
</dbReference>
<keyword evidence="3" id="KW-1003">Cell membrane</keyword>
<gene>
    <name evidence="9" type="ORF">GCM10010911_05970</name>
</gene>
<feature type="transmembrane region" description="Helical" evidence="7">
    <location>
        <begin position="102"/>
        <end position="121"/>
    </location>
</feature>
<dbReference type="AlphaFoldDB" id="A0A916YN96"/>
<feature type="transmembrane region" description="Helical" evidence="7">
    <location>
        <begin position="37"/>
        <end position="58"/>
    </location>
</feature>
<comment type="caution">
    <text evidence="9">The sequence shown here is derived from an EMBL/GenBank/DDBJ whole genome shotgun (WGS) entry which is preliminary data.</text>
</comment>
<evidence type="ECO:0000259" key="8">
    <source>
        <dbReference type="PROSITE" id="PS50928"/>
    </source>
</evidence>
<dbReference type="RefSeq" id="WP_188988963.1">
    <property type="nucleotide sequence ID" value="NZ_BMHP01000001.1"/>
</dbReference>
<dbReference type="PANTHER" id="PTHR43744">
    <property type="entry name" value="ABC TRANSPORTER PERMEASE PROTEIN MG189-RELATED-RELATED"/>
    <property type="match status" value="1"/>
</dbReference>
<keyword evidence="6 7" id="KW-0472">Membrane</keyword>
<dbReference type="CDD" id="cd06261">
    <property type="entry name" value="TM_PBP2"/>
    <property type="match status" value="1"/>
</dbReference>
<organism evidence="9 10">
    <name type="scientific">Paenibacillus nasutitermitis</name>
    <dbReference type="NCBI Taxonomy" id="1652958"/>
    <lineage>
        <taxon>Bacteria</taxon>
        <taxon>Bacillati</taxon>
        <taxon>Bacillota</taxon>
        <taxon>Bacilli</taxon>
        <taxon>Bacillales</taxon>
        <taxon>Paenibacillaceae</taxon>
        <taxon>Paenibacillus</taxon>
    </lineage>
</organism>
<keyword evidence="2 7" id="KW-0813">Transport</keyword>